<organism evidence="2 3">
    <name type="scientific">Anabaena catenula FACHB-362</name>
    <dbReference type="NCBI Taxonomy" id="2692877"/>
    <lineage>
        <taxon>Bacteria</taxon>
        <taxon>Bacillati</taxon>
        <taxon>Cyanobacteriota</taxon>
        <taxon>Cyanophyceae</taxon>
        <taxon>Nostocales</taxon>
        <taxon>Nostocaceae</taxon>
        <taxon>Anabaena</taxon>
    </lineage>
</organism>
<name>A0ABR8J6K5_9NOST</name>
<dbReference type="PANTHER" id="PTHR36738">
    <property type="entry name" value="EXPRESSED PROTEIN"/>
    <property type="match status" value="1"/>
</dbReference>
<comment type="caution">
    <text evidence="2">The sequence shown here is derived from an EMBL/GenBank/DDBJ whole genome shotgun (WGS) entry which is preliminary data.</text>
</comment>
<keyword evidence="1" id="KW-0812">Transmembrane</keyword>
<feature type="transmembrane region" description="Helical" evidence="1">
    <location>
        <begin position="105"/>
        <end position="127"/>
    </location>
</feature>
<dbReference type="Proteomes" id="UP000660381">
    <property type="component" value="Unassembled WGS sequence"/>
</dbReference>
<reference evidence="2 3" key="1">
    <citation type="journal article" date="2020" name="ISME J.">
        <title>Comparative genomics reveals insights into cyanobacterial evolution and habitat adaptation.</title>
        <authorList>
            <person name="Chen M.Y."/>
            <person name="Teng W.K."/>
            <person name="Zhao L."/>
            <person name="Hu C.X."/>
            <person name="Zhou Y.K."/>
            <person name="Han B.P."/>
            <person name="Song L.R."/>
            <person name="Shu W.S."/>
        </authorList>
    </citation>
    <scope>NUCLEOTIDE SEQUENCE [LARGE SCALE GENOMIC DNA]</scope>
    <source>
        <strain evidence="2 3">FACHB-362</strain>
    </source>
</reference>
<feature type="transmembrane region" description="Helical" evidence="1">
    <location>
        <begin position="73"/>
        <end position="93"/>
    </location>
</feature>
<sequence>MREKLTELLEPIAAWFRSLGVPEPIVHWGHPAMMGIVIFVVGTFVGVAGWRGKLLEDKDKDGAIKNRSAHRQLAPWLFVFLAGGYIGGVLSLVMQRKPLLESPHFWTGSLVLILLLINGVISLSGFFGDKADLRAVHAYLGTTALGIMFIHAVLGFNLGISL</sequence>
<evidence type="ECO:0000313" key="2">
    <source>
        <dbReference type="EMBL" id="MBD2693283.1"/>
    </source>
</evidence>
<dbReference type="Pfam" id="PF13301">
    <property type="entry name" value="DUF4079"/>
    <property type="match status" value="1"/>
</dbReference>
<proteinExistence type="predicted"/>
<gene>
    <name evidence="2" type="ORF">H6G68_16245</name>
</gene>
<accession>A0ABR8J6K5</accession>
<dbReference type="RefSeq" id="WP_190907570.1">
    <property type="nucleotide sequence ID" value="NZ_JACJTQ010000024.1"/>
</dbReference>
<feature type="transmembrane region" description="Helical" evidence="1">
    <location>
        <begin position="139"/>
        <end position="160"/>
    </location>
</feature>
<dbReference type="InterPro" id="IPR025067">
    <property type="entry name" value="DUF4079"/>
</dbReference>
<keyword evidence="3" id="KW-1185">Reference proteome</keyword>
<keyword evidence="1" id="KW-1133">Transmembrane helix</keyword>
<evidence type="ECO:0000313" key="3">
    <source>
        <dbReference type="Proteomes" id="UP000660381"/>
    </source>
</evidence>
<evidence type="ECO:0000256" key="1">
    <source>
        <dbReference type="SAM" id="Phobius"/>
    </source>
</evidence>
<dbReference type="EMBL" id="JACJTQ010000024">
    <property type="protein sequence ID" value="MBD2693283.1"/>
    <property type="molecule type" value="Genomic_DNA"/>
</dbReference>
<feature type="transmembrane region" description="Helical" evidence="1">
    <location>
        <begin position="32"/>
        <end position="52"/>
    </location>
</feature>
<protein>
    <submittedName>
        <fullName evidence="2">DUF4079 domain-containing protein</fullName>
    </submittedName>
</protein>
<keyword evidence="1" id="KW-0472">Membrane</keyword>
<dbReference type="PANTHER" id="PTHR36738:SF1">
    <property type="entry name" value="EXPRESSED PROTEIN"/>
    <property type="match status" value="1"/>
</dbReference>